<dbReference type="RefSeq" id="WP_065971267.1">
    <property type="nucleotide sequence ID" value="NZ_CP080624.1"/>
</dbReference>
<dbReference type="EMBL" id="PSYR01000002">
    <property type="protein sequence ID" value="RCN55729.1"/>
    <property type="molecule type" value="Genomic_DNA"/>
</dbReference>
<protein>
    <submittedName>
        <fullName evidence="1">Fic family protein</fullName>
    </submittedName>
</protein>
<gene>
    <name evidence="1" type="ORF">C4900_07330</name>
</gene>
<dbReference type="Proteomes" id="UP000253250">
    <property type="component" value="Unassembled WGS sequence"/>
</dbReference>
<evidence type="ECO:0000313" key="1">
    <source>
        <dbReference type="EMBL" id="RCN55729.1"/>
    </source>
</evidence>
<dbReference type="Gene3D" id="1.10.3290.10">
    <property type="entry name" value="Fido-like domain"/>
    <property type="match status" value="1"/>
</dbReference>
<accession>A0A1C2G018</accession>
<organism evidence="1 2">
    <name type="scientific">Acidiferrobacter thiooxydans</name>
    <dbReference type="NCBI Taxonomy" id="163359"/>
    <lineage>
        <taxon>Bacteria</taxon>
        <taxon>Pseudomonadati</taxon>
        <taxon>Pseudomonadota</taxon>
        <taxon>Gammaproteobacteria</taxon>
        <taxon>Acidiferrobacterales</taxon>
        <taxon>Acidiferrobacteraceae</taxon>
        <taxon>Acidiferrobacter</taxon>
    </lineage>
</organism>
<sequence length="287" mass="32421">MTTDRPQPFFAGLDEDIKVILLAQVRNLWTHASTAIEGNTLTLGDTAFVLEEGLTIAGKPLRDHQEVYGHARGIEVIYRLLEVTQLQDADIFALHRVVLTEAIMDIYKPVGAWKNEANFTTLVGPDGRQHWREFPEPAHVPALMSQWLNAFNVWYGQPLTTDTAASAYADMHLDFVTIHPFFDGNGRMARLLANLPVLRAGFPPIVVPAEGRQEYKKAISDYQQTIPDLKSLSDLRALPRNAERSRFQDLCRNYWESTMALVAEARQAQERKRVVSRRNPGAPKFQG</sequence>
<keyword evidence="2" id="KW-1185">Reference proteome</keyword>
<dbReference type="AlphaFoldDB" id="A0A1C2G018"/>
<dbReference type="STRING" id="163359.A9R16_14310"/>
<dbReference type="SUPFAM" id="SSF140931">
    <property type="entry name" value="Fic-like"/>
    <property type="match status" value="1"/>
</dbReference>
<comment type="caution">
    <text evidence="1">The sequence shown here is derived from an EMBL/GenBank/DDBJ whole genome shotgun (WGS) entry which is preliminary data.</text>
</comment>
<evidence type="ECO:0000313" key="2">
    <source>
        <dbReference type="Proteomes" id="UP000253250"/>
    </source>
</evidence>
<proteinExistence type="predicted"/>
<dbReference type="PROSITE" id="PS51459">
    <property type="entry name" value="FIDO"/>
    <property type="match status" value="1"/>
</dbReference>
<dbReference type="Pfam" id="PF02661">
    <property type="entry name" value="Fic"/>
    <property type="match status" value="1"/>
</dbReference>
<dbReference type="PANTHER" id="PTHR13504:SF38">
    <property type="entry name" value="FIDO DOMAIN-CONTAINING PROTEIN"/>
    <property type="match status" value="1"/>
</dbReference>
<dbReference type="PANTHER" id="PTHR13504">
    <property type="entry name" value="FIDO DOMAIN-CONTAINING PROTEIN DDB_G0283145"/>
    <property type="match status" value="1"/>
</dbReference>
<reference evidence="1 2" key="1">
    <citation type="submission" date="2018-02" db="EMBL/GenBank/DDBJ databases">
        <title>Insights into the biology of acidophilic members of the Acidiferrobacteraceae family derived from comparative genomic analyses.</title>
        <authorList>
            <person name="Issotta F."/>
            <person name="Thyssen C."/>
            <person name="Mena C."/>
            <person name="Moya A."/>
            <person name="Bellenberg S."/>
            <person name="Sproer C."/>
            <person name="Covarrubias P.C."/>
            <person name="Sand W."/>
            <person name="Quatrini R."/>
            <person name="Vera M."/>
        </authorList>
    </citation>
    <scope>NUCLEOTIDE SEQUENCE [LARGE SCALE GENOMIC DNA]</scope>
    <source>
        <strain evidence="2">m-1</strain>
    </source>
</reference>
<dbReference type="InterPro" id="IPR040198">
    <property type="entry name" value="Fido_containing"/>
</dbReference>
<name>A0A1C2G018_9GAMM</name>
<dbReference type="InterPro" id="IPR036597">
    <property type="entry name" value="Fido-like_dom_sf"/>
</dbReference>
<dbReference type="InterPro" id="IPR003812">
    <property type="entry name" value="Fido"/>
</dbReference>
<dbReference type="OrthoDB" id="9807853at2"/>